<gene>
    <name evidence="2" type="ORF">DL89DRAFT_24616</name>
</gene>
<sequence>MLLRSPEAVLPTCYWLLKCLSNDVDLAAVYIDMFADQIASNLLKSSKDKVRETAALLFESLASTPRSIEDATKAAEIATKPLTAGRYTQADHRVGVLQSAGQCARRAWQRVGVVGGDLACSAEDDSQGDAGGACQRSTQRYWQPCQRCNRVSAHGRGWC</sequence>
<keyword evidence="3" id="KW-1185">Reference proteome</keyword>
<evidence type="ECO:0000313" key="2">
    <source>
        <dbReference type="EMBL" id="ORX74934.1"/>
    </source>
</evidence>
<protein>
    <recommendedName>
        <fullName evidence="1">Stalled ribosome sensor GCN1-like N-terminal domain-containing protein</fullName>
    </recommendedName>
</protein>
<proteinExistence type="predicted"/>
<dbReference type="RefSeq" id="XP_040748145.1">
    <property type="nucleotide sequence ID" value="XM_040885104.1"/>
</dbReference>
<evidence type="ECO:0000259" key="1">
    <source>
        <dbReference type="Pfam" id="PF24993"/>
    </source>
</evidence>
<evidence type="ECO:0000313" key="3">
    <source>
        <dbReference type="Proteomes" id="UP000193922"/>
    </source>
</evidence>
<comment type="caution">
    <text evidence="2">The sequence shown here is derived from an EMBL/GenBank/DDBJ whole genome shotgun (WGS) entry which is preliminary data.</text>
</comment>
<name>A0A1Y1WP81_9FUNG</name>
<dbReference type="Pfam" id="PF24993">
    <property type="entry name" value="GNC1_N"/>
    <property type="match status" value="1"/>
</dbReference>
<feature type="domain" description="Stalled ribosome sensor GCN1-like N-terminal" evidence="1">
    <location>
        <begin position="1"/>
        <end position="82"/>
    </location>
</feature>
<dbReference type="OrthoDB" id="5148094at2759"/>
<dbReference type="InterPro" id="IPR056810">
    <property type="entry name" value="GNC1-like_N"/>
</dbReference>
<organism evidence="2 3">
    <name type="scientific">Linderina pennispora</name>
    <dbReference type="NCBI Taxonomy" id="61395"/>
    <lineage>
        <taxon>Eukaryota</taxon>
        <taxon>Fungi</taxon>
        <taxon>Fungi incertae sedis</taxon>
        <taxon>Zoopagomycota</taxon>
        <taxon>Kickxellomycotina</taxon>
        <taxon>Kickxellomycetes</taxon>
        <taxon>Kickxellales</taxon>
        <taxon>Kickxellaceae</taxon>
        <taxon>Linderina</taxon>
    </lineage>
</organism>
<dbReference type="GeneID" id="63801752"/>
<reference evidence="2 3" key="1">
    <citation type="submission" date="2016-07" db="EMBL/GenBank/DDBJ databases">
        <title>Pervasive Adenine N6-methylation of Active Genes in Fungi.</title>
        <authorList>
            <consortium name="DOE Joint Genome Institute"/>
            <person name="Mondo S.J."/>
            <person name="Dannebaum R.O."/>
            <person name="Kuo R.C."/>
            <person name="Labutti K."/>
            <person name="Haridas S."/>
            <person name="Kuo A."/>
            <person name="Salamov A."/>
            <person name="Ahrendt S.R."/>
            <person name="Lipzen A."/>
            <person name="Sullivan W."/>
            <person name="Andreopoulos W.B."/>
            <person name="Clum A."/>
            <person name="Lindquist E."/>
            <person name="Daum C."/>
            <person name="Ramamoorthy G.K."/>
            <person name="Gryganskyi A."/>
            <person name="Culley D."/>
            <person name="Magnuson J.K."/>
            <person name="James T.Y."/>
            <person name="O'Malley M.A."/>
            <person name="Stajich J.E."/>
            <person name="Spatafora J.W."/>
            <person name="Visel A."/>
            <person name="Grigoriev I.V."/>
        </authorList>
    </citation>
    <scope>NUCLEOTIDE SEQUENCE [LARGE SCALE GENOMIC DNA]</scope>
    <source>
        <strain evidence="2 3">ATCC 12442</strain>
    </source>
</reference>
<accession>A0A1Y1WP81</accession>
<dbReference type="AlphaFoldDB" id="A0A1Y1WP81"/>
<dbReference type="Proteomes" id="UP000193922">
    <property type="component" value="Unassembled WGS sequence"/>
</dbReference>
<dbReference type="EMBL" id="MCFD01000001">
    <property type="protein sequence ID" value="ORX74934.1"/>
    <property type="molecule type" value="Genomic_DNA"/>
</dbReference>